<sequence>MIRDDAKAALNRWRDALIGAGLILLGLYWGFFTGGGLLHWIGYTVVLGGAVMVYTGIQRGRFHRDETAPGIVQVVERRISYFGPLSGGIVDLEALEALSLDPTARPPHWLLQAPGQPALAIPLGARGADQLFDAFATLPGIRTEHMLHQMQARACQPIMIWRAEHVRNAARRLH</sequence>
<name>A0ABX7F4G2_9RHOB</name>
<keyword evidence="1" id="KW-0812">Transmembrane</keyword>
<dbReference type="EMBL" id="CP047166">
    <property type="protein sequence ID" value="QRF65415.1"/>
    <property type="molecule type" value="Genomic_DNA"/>
</dbReference>
<protein>
    <submittedName>
        <fullName evidence="2">Uncharacterized protein</fullName>
    </submittedName>
</protein>
<evidence type="ECO:0000313" key="3">
    <source>
        <dbReference type="Proteomes" id="UP000596387"/>
    </source>
</evidence>
<dbReference type="Proteomes" id="UP000596387">
    <property type="component" value="Chromosome"/>
</dbReference>
<reference evidence="2 3" key="1">
    <citation type="submission" date="2019-12" db="EMBL/GenBank/DDBJ databases">
        <title>Complete Genome Sequence of a Quorum-Sensing Bacterium,Rhodobacteraceae bacterium C31, Isolated from a marine microalgae symbiotic bacteria.</title>
        <authorList>
            <person name="Zhang Y."/>
        </authorList>
    </citation>
    <scope>NUCLEOTIDE SEQUENCE [LARGE SCALE GENOMIC DNA]</scope>
    <source>
        <strain evidence="2 3">C31</strain>
    </source>
</reference>
<gene>
    <name evidence="2" type="ORF">GQA70_03240</name>
</gene>
<proteinExistence type="predicted"/>
<dbReference type="RefSeq" id="WP_023849865.1">
    <property type="nucleotide sequence ID" value="NZ_CP047166.1"/>
</dbReference>
<evidence type="ECO:0000256" key="1">
    <source>
        <dbReference type="SAM" id="Phobius"/>
    </source>
</evidence>
<keyword evidence="1" id="KW-0472">Membrane</keyword>
<organism evidence="2 3">
    <name type="scientific">Ponticoccus alexandrii</name>
    <dbReference type="NCBI Taxonomy" id="1943633"/>
    <lineage>
        <taxon>Bacteria</taxon>
        <taxon>Pseudomonadati</taxon>
        <taxon>Pseudomonadota</taxon>
        <taxon>Alphaproteobacteria</taxon>
        <taxon>Rhodobacterales</taxon>
        <taxon>Roseobacteraceae</taxon>
        <taxon>Ponticoccus</taxon>
    </lineage>
</organism>
<feature type="transmembrane region" description="Helical" evidence="1">
    <location>
        <begin position="12"/>
        <end position="31"/>
    </location>
</feature>
<accession>A0ABX7F4G2</accession>
<keyword evidence="3" id="KW-1185">Reference proteome</keyword>
<keyword evidence="1" id="KW-1133">Transmembrane helix</keyword>
<feature type="transmembrane region" description="Helical" evidence="1">
    <location>
        <begin position="37"/>
        <end position="57"/>
    </location>
</feature>
<evidence type="ECO:0000313" key="2">
    <source>
        <dbReference type="EMBL" id="QRF65415.1"/>
    </source>
</evidence>